<protein>
    <submittedName>
        <fullName evidence="4">D-ribose pyranase</fullName>
    </submittedName>
</protein>
<dbReference type="InterPro" id="IPR007721">
    <property type="entry name" value="RbsD_FucU"/>
</dbReference>
<gene>
    <name evidence="4" type="ORF">Poly51_54520</name>
</gene>
<comment type="catalytic activity">
    <reaction evidence="3">
        <text>alpha-L-fucose = beta-L-fucose</text>
        <dbReference type="Rhea" id="RHEA:25580"/>
        <dbReference type="ChEBI" id="CHEBI:42548"/>
        <dbReference type="ChEBI" id="CHEBI:42589"/>
        <dbReference type="EC" id="5.1.3.29"/>
    </reaction>
</comment>
<dbReference type="GO" id="GO:0036373">
    <property type="term" value="F:L-fucose mutarotase activity"/>
    <property type="evidence" value="ECO:0007669"/>
    <property type="project" value="UniProtKB-EC"/>
</dbReference>
<dbReference type="Gene3D" id="3.40.1650.10">
    <property type="entry name" value="RbsD-like domain"/>
    <property type="match status" value="1"/>
</dbReference>
<dbReference type="OrthoDB" id="9805009at2"/>
<dbReference type="RefSeq" id="WP_146461606.1">
    <property type="nucleotide sequence ID" value="NZ_SJPW01000007.1"/>
</dbReference>
<dbReference type="GO" id="GO:0062193">
    <property type="term" value="F:D-ribose pyranase activity"/>
    <property type="evidence" value="ECO:0007669"/>
    <property type="project" value="UniProtKB-EC"/>
</dbReference>
<dbReference type="GO" id="GO:0042806">
    <property type="term" value="F:fucose binding"/>
    <property type="evidence" value="ECO:0007669"/>
    <property type="project" value="TreeGrafter"/>
</dbReference>
<evidence type="ECO:0000313" key="5">
    <source>
        <dbReference type="Proteomes" id="UP000318288"/>
    </source>
</evidence>
<evidence type="ECO:0000313" key="4">
    <source>
        <dbReference type="EMBL" id="TWU47650.1"/>
    </source>
</evidence>
<evidence type="ECO:0000256" key="1">
    <source>
        <dbReference type="ARBA" id="ARBA00000223"/>
    </source>
</evidence>
<evidence type="ECO:0000256" key="3">
    <source>
        <dbReference type="ARBA" id="ARBA00036324"/>
    </source>
</evidence>
<name>A0A5C6EGE4_9BACT</name>
<accession>A0A5C6EGE4</accession>
<dbReference type="Pfam" id="PF05025">
    <property type="entry name" value="RbsD_FucU"/>
    <property type="match status" value="1"/>
</dbReference>
<comment type="caution">
    <text evidence="4">The sequence shown here is derived from an EMBL/GenBank/DDBJ whole genome shotgun (WGS) entry which is preliminary data.</text>
</comment>
<keyword evidence="5" id="KW-1185">Reference proteome</keyword>
<dbReference type="SUPFAM" id="SSF102546">
    <property type="entry name" value="RbsD-like"/>
    <property type="match status" value="1"/>
</dbReference>
<dbReference type="EMBL" id="SJPW01000007">
    <property type="protein sequence ID" value="TWU47650.1"/>
    <property type="molecule type" value="Genomic_DNA"/>
</dbReference>
<comment type="catalytic activity">
    <reaction evidence="1">
        <text>beta-D-ribopyranose = beta-D-ribofuranose</text>
        <dbReference type="Rhea" id="RHEA:25432"/>
        <dbReference type="ChEBI" id="CHEBI:27476"/>
        <dbReference type="ChEBI" id="CHEBI:47002"/>
        <dbReference type="EC" id="5.4.99.62"/>
    </reaction>
</comment>
<proteinExistence type="predicted"/>
<dbReference type="GO" id="GO:0006004">
    <property type="term" value="P:fucose metabolic process"/>
    <property type="evidence" value="ECO:0007669"/>
    <property type="project" value="TreeGrafter"/>
</dbReference>
<dbReference type="InterPro" id="IPR023750">
    <property type="entry name" value="RbsD-like_sf"/>
</dbReference>
<dbReference type="PANTHER" id="PTHR31690:SF4">
    <property type="entry name" value="FUCOSE MUTAROTASE"/>
    <property type="match status" value="1"/>
</dbReference>
<dbReference type="InterPro" id="IPR050443">
    <property type="entry name" value="RbsD/FucU_mutarotase"/>
</dbReference>
<dbReference type="PANTHER" id="PTHR31690">
    <property type="entry name" value="FUCOSE MUTAROTASE"/>
    <property type="match status" value="1"/>
</dbReference>
<reference evidence="4 5" key="1">
    <citation type="submission" date="2019-02" db="EMBL/GenBank/DDBJ databases">
        <title>Deep-cultivation of Planctomycetes and their phenomic and genomic characterization uncovers novel biology.</title>
        <authorList>
            <person name="Wiegand S."/>
            <person name="Jogler M."/>
            <person name="Boedeker C."/>
            <person name="Pinto D."/>
            <person name="Vollmers J."/>
            <person name="Rivas-Marin E."/>
            <person name="Kohn T."/>
            <person name="Peeters S.H."/>
            <person name="Heuer A."/>
            <person name="Rast P."/>
            <person name="Oberbeckmann S."/>
            <person name="Bunk B."/>
            <person name="Jeske O."/>
            <person name="Meyerdierks A."/>
            <person name="Storesund J.E."/>
            <person name="Kallscheuer N."/>
            <person name="Luecker S."/>
            <person name="Lage O.M."/>
            <person name="Pohl T."/>
            <person name="Merkel B.J."/>
            <person name="Hornburger P."/>
            <person name="Mueller R.-W."/>
            <person name="Bruemmer F."/>
            <person name="Labrenz M."/>
            <person name="Spormann A.M."/>
            <person name="Op Den Camp H."/>
            <person name="Overmann J."/>
            <person name="Amann R."/>
            <person name="Jetten M.S.M."/>
            <person name="Mascher T."/>
            <person name="Medema M.H."/>
            <person name="Devos D.P."/>
            <person name="Kaster A.-K."/>
            <person name="Ovreas L."/>
            <person name="Rohde M."/>
            <person name="Galperin M.Y."/>
            <person name="Jogler C."/>
        </authorList>
    </citation>
    <scope>NUCLEOTIDE SEQUENCE [LARGE SCALE GENOMIC DNA]</scope>
    <source>
        <strain evidence="4 5">Poly51</strain>
    </source>
</reference>
<organism evidence="4 5">
    <name type="scientific">Rubripirellula tenax</name>
    <dbReference type="NCBI Taxonomy" id="2528015"/>
    <lineage>
        <taxon>Bacteria</taxon>
        <taxon>Pseudomonadati</taxon>
        <taxon>Planctomycetota</taxon>
        <taxon>Planctomycetia</taxon>
        <taxon>Pirellulales</taxon>
        <taxon>Pirellulaceae</taxon>
        <taxon>Rubripirellula</taxon>
    </lineage>
</organism>
<dbReference type="Proteomes" id="UP000318288">
    <property type="component" value="Unassembled WGS sequence"/>
</dbReference>
<sequence length="144" mass="15655">MLKTSLIHPGILAALAASGHFSQVLIADGNFPVAGNRGPNASVVHLNLTPGTVDALTVLDVLLTAVPVQAATVMEAPDDFHPPIHKLYRQRLDDAVTWTQMERWAFYDKIASPRTTLMIATGEQRRFANLLLEIGVVKLAVESF</sequence>
<evidence type="ECO:0000256" key="2">
    <source>
        <dbReference type="ARBA" id="ARBA00023235"/>
    </source>
</evidence>
<keyword evidence="2" id="KW-0413">Isomerase</keyword>
<dbReference type="AlphaFoldDB" id="A0A5C6EGE4"/>